<keyword evidence="10 13" id="KW-0067">ATP-binding</keyword>
<sequence>MSRTLIARIETIMSRPVEKGRFLSMENFLLFISNIYGSVVQTRQALYRAGILKSRKLPCFVISVGNIIVGGTGKTPMTIYLADLVRQMGYRVAVVTRGYRGKYEHSSGVVCDGQRMCCTPEESGDEAYMIAQTLGIPVVVGKDRYAVGMMAVKKFNPQVIVLDDAFQHRKLERDLDLVLVDAGKPFGNGKLLPRGRLREPISSIRRSDALVLTRSDQVSDSAESSTLEMIGKKIPMFKTFHIPFIRRIVQDNAALNEMPITDWGQVKGKSCFLFSGLANNQAFQNTCRDRGMKIAGYIDFSDHFWYSKTDIDRIFKRFMDVQADFIVTTEKDYVKIRSRFSLFPIVVVGVKIVFDEASLAPFESFIKTSIRSVGSKAFDINKRPGQGIGSDQKEI</sequence>
<dbReference type="EMBL" id="CP001087">
    <property type="protein sequence ID" value="ACN14913.1"/>
    <property type="molecule type" value="Genomic_DNA"/>
</dbReference>
<dbReference type="InterPro" id="IPR003758">
    <property type="entry name" value="LpxK"/>
</dbReference>
<dbReference type="GO" id="GO:0005886">
    <property type="term" value="C:plasma membrane"/>
    <property type="evidence" value="ECO:0007669"/>
    <property type="project" value="TreeGrafter"/>
</dbReference>
<evidence type="ECO:0000256" key="7">
    <source>
        <dbReference type="ARBA" id="ARBA00022679"/>
    </source>
</evidence>
<evidence type="ECO:0000256" key="11">
    <source>
        <dbReference type="ARBA" id="ARBA00023098"/>
    </source>
</evidence>
<keyword evidence="8 13" id="KW-0547">Nucleotide-binding</keyword>
<comment type="similarity">
    <text evidence="13">Belongs to the LpxK family.</text>
</comment>
<dbReference type="HOGENOM" id="CLU_038816_6_0_7"/>
<evidence type="ECO:0000256" key="3">
    <source>
        <dbReference type="ARBA" id="ARBA00012071"/>
    </source>
</evidence>
<dbReference type="SUPFAM" id="SSF52540">
    <property type="entry name" value="P-loop containing nucleoside triphosphate hydrolases"/>
    <property type="match status" value="1"/>
</dbReference>
<dbReference type="HAMAP" id="MF_00409">
    <property type="entry name" value="LpxK"/>
    <property type="match status" value="1"/>
</dbReference>
<dbReference type="eggNOG" id="COG1663">
    <property type="taxonomic scope" value="Bacteria"/>
</dbReference>
<comment type="pathway">
    <text evidence="2 13">Glycolipid biosynthesis; lipid IV(A) biosynthesis; lipid IV(A) from (3R)-3-hydroxytetradecanoyl-[acyl-carrier-protein] and UDP-N-acetyl-alpha-D-glucosamine: step 6/6.</text>
</comment>
<evidence type="ECO:0000256" key="10">
    <source>
        <dbReference type="ARBA" id="ARBA00022840"/>
    </source>
</evidence>
<dbReference type="PANTHER" id="PTHR42724">
    <property type="entry name" value="TETRAACYLDISACCHARIDE 4'-KINASE"/>
    <property type="match status" value="1"/>
</dbReference>
<dbReference type="KEGG" id="dat:HRM2_18110"/>
<dbReference type="RefSeq" id="WP_015903699.1">
    <property type="nucleotide sequence ID" value="NC_012108.1"/>
</dbReference>
<keyword evidence="5 13" id="KW-0444">Lipid biosynthesis</keyword>
<dbReference type="OrthoDB" id="9766423at2"/>
<evidence type="ECO:0000256" key="9">
    <source>
        <dbReference type="ARBA" id="ARBA00022777"/>
    </source>
</evidence>
<dbReference type="AlphaFoldDB" id="C0QBQ1"/>
<keyword evidence="15" id="KW-1185">Reference proteome</keyword>
<gene>
    <name evidence="13 14" type="primary">lpxK</name>
    <name evidence="14" type="ordered locus">HRM2_18110</name>
</gene>
<accession>C0QBQ1</accession>
<dbReference type="Pfam" id="PF02606">
    <property type="entry name" value="LpxK"/>
    <property type="match status" value="1"/>
</dbReference>
<dbReference type="Proteomes" id="UP000000442">
    <property type="component" value="Chromosome"/>
</dbReference>
<evidence type="ECO:0000256" key="12">
    <source>
        <dbReference type="ARBA" id="ARBA00029757"/>
    </source>
</evidence>
<keyword evidence="7 13" id="KW-0808">Transferase</keyword>
<dbReference type="UniPathway" id="UPA00359">
    <property type="reaction ID" value="UER00482"/>
</dbReference>
<name>C0QBQ1_DESAH</name>
<proteinExistence type="inferred from homology"/>
<evidence type="ECO:0000256" key="4">
    <source>
        <dbReference type="ARBA" id="ARBA00016436"/>
    </source>
</evidence>
<dbReference type="GO" id="GO:0009244">
    <property type="term" value="P:lipopolysaccharide core region biosynthetic process"/>
    <property type="evidence" value="ECO:0007669"/>
    <property type="project" value="TreeGrafter"/>
</dbReference>
<dbReference type="InterPro" id="IPR027417">
    <property type="entry name" value="P-loop_NTPase"/>
</dbReference>
<dbReference type="GO" id="GO:0009029">
    <property type="term" value="F:lipid-A 4'-kinase activity"/>
    <property type="evidence" value="ECO:0007669"/>
    <property type="project" value="UniProtKB-UniRule"/>
</dbReference>
<evidence type="ECO:0000256" key="2">
    <source>
        <dbReference type="ARBA" id="ARBA00004870"/>
    </source>
</evidence>
<dbReference type="NCBIfam" id="TIGR00682">
    <property type="entry name" value="lpxK"/>
    <property type="match status" value="1"/>
</dbReference>
<evidence type="ECO:0000256" key="1">
    <source>
        <dbReference type="ARBA" id="ARBA00002274"/>
    </source>
</evidence>
<dbReference type="GO" id="GO:0005524">
    <property type="term" value="F:ATP binding"/>
    <property type="evidence" value="ECO:0007669"/>
    <property type="project" value="UniProtKB-UniRule"/>
</dbReference>
<keyword evidence="9 13" id="KW-0418">Kinase</keyword>
<dbReference type="PANTHER" id="PTHR42724:SF1">
    <property type="entry name" value="TETRAACYLDISACCHARIDE 4'-KINASE, MITOCHONDRIAL-RELATED"/>
    <property type="match status" value="1"/>
</dbReference>
<dbReference type="GO" id="GO:0009245">
    <property type="term" value="P:lipid A biosynthetic process"/>
    <property type="evidence" value="ECO:0007669"/>
    <property type="project" value="UniProtKB-UniRule"/>
</dbReference>
<organism evidence="14 15">
    <name type="scientific">Desulforapulum autotrophicum (strain ATCC 43914 / DSM 3382 / VKM B-1955 / HRM2)</name>
    <name type="common">Desulfobacterium autotrophicum</name>
    <dbReference type="NCBI Taxonomy" id="177437"/>
    <lineage>
        <taxon>Bacteria</taxon>
        <taxon>Pseudomonadati</taxon>
        <taxon>Thermodesulfobacteriota</taxon>
        <taxon>Desulfobacteria</taxon>
        <taxon>Desulfobacterales</taxon>
        <taxon>Desulfobacteraceae</taxon>
        <taxon>Desulforapulum</taxon>
    </lineage>
</organism>
<evidence type="ECO:0000256" key="8">
    <source>
        <dbReference type="ARBA" id="ARBA00022741"/>
    </source>
</evidence>
<evidence type="ECO:0000256" key="13">
    <source>
        <dbReference type="HAMAP-Rule" id="MF_00409"/>
    </source>
</evidence>
<evidence type="ECO:0000256" key="6">
    <source>
        <dbReference type="ARBA" id="ARBA00022556"/>
    </source>
</evidence>
<evidence type="ECO:0000313" key="14">
    <source>
        <dbReference type="EMBL" id="ACN14913.1"/>
    </source>
</evidence>
<feature type="binding site" evidence="13">
    <location>
        <begin position="68"/>
        <end position="75"/>
    </location>
    <ligand>
        <name>ATP</name>
        <dbReference type="ChEBI" id="CHEBI:30616"/>
    </ligand>
</feature>
<protein>
    <recommendedName>
        <fullName evidence="4 13">Tetraacyldisaccharide 4'-kinase</fullName>
        <ecNumber evidence="3 13">2.7.1.130</ecNumber>
    </recommendedName>
    <alternativeName>
        <fullName evidence="12 13">Lipid A 4'-kinase</fullName>
    </alternativeName>
</protein>
<comment type="function">
    <text evidence="1 13">Transfers the gamma-phosphate of ATP to the 4'-position of a tetraacyldisaccharide 1-phosphate intermediate (termed DS-1-P) to form tetraacyldisaccharide 1,4'-bis-phosphate (lipid IVA).</text>
</comment>
<keyword evidence="11 13" id="KW-0443">Lipid metabolism</keyword>
<evidence type="ECO:0000313" key="15">
    <source>
        <dbReference type="Proteomes" id="UP000000442"/>
    </source>
</evidence>
<comment type="catalytic activity">
    <reaction evidence="13">
        <text>a lipid A disaccharide + ATP = a lipid IVA + ADP + H(+)</text>
        <dbReference type="Rhea" id="RHEA:67840"/>
        <dbReference type="ChEBI" id="CHEBI:15378"/>
        <dbReference type="ChEBI" id="CHEBI:30616"/>
        <dbReference type="ChEBI" id="CHEBI:176343"/>
        <dbReference type="ChEBI" id="CHEBI:176425"/>
        <dbReference type="ChEBI" id="CHEBI:456216"/>
        <dbReference type="EC" id="2.7.1.130"/>
    </reaction>
</comment>
<dbReference type="STRING" id="177437.HRM2_18110"/>
<evidence type="ECO:0000256" key="5">
    <source>
        <dbReference type="ARBA" id="ARBA00022516"/>
    </source>
</evidence>
<keyword evidence="6 13" id="KW-0441">Lipid A biosynthesis</keyword>
<dbReference type="EC" id="2.7.1.130" evidence="3 13"/>
<reference evidence="14 15" key="1">
    <citation type="journal article" date="2009" name="Environ. Microbiol.">
        <title>Genome sequence of Desulfobacterium autotrophicum HRM2, a marine sulfate reducer oxidizing organic carbon completely to carbon dioxide.</title>
        <authorList>
            <person name="Strittmatter A.W."/>
            <person name="Liesegang H."/>
            <person name="Rabus R."/>
            <person name="Decker I."/>
            <person name="Amann J."/>
            <person name="Andres S."/>
            <person name="Henne A."/>
            <person name="Fricke W.F."/>
            <person name="Martinez-Arias R."/>
            <person name="Bartels D."/>
            <person name="Goesmann A."/>
            <person name="Krause L."/>
            <person name="Puehler A."/>
            <person name="Klenk H.P."/>
            <person name="Richter M."/>
            <person name="Schuler M."/>
            <person name="Gloeckner F.O."/>
            <person name="Meyerdierks A."/>
            <person name="Gottschalk G."/>
            <person name="Amann R."/>
        </authorList>
    </citation>
    <scope>NUCLEOTIDE SEQUENCE [LARGE SCALE GENOMIC DNA]</scope>
    <source>
        <strain evidence="15">ATCC 43914 / DSM 3382 / HRM2</strain>
    </source>
</reference>